<keyword evidence="5" id="KW-1185">Reference proteome</keyword>
<dbReference type="InterPro" id="IPR050645">
    <property type="entry name" value="Histidine_acid_phosphatase"/>
</dbReference>
<dbReference type="PANTHER" id="PTHR11567">
    <property type="entry name" value="ACID PHOSPHATASE-RELATED"/>
    <property type="match status" value="1"/>
</dbReference>
<dbReference type="GO" id="GO:0016791">
    <property type="term" value="F:phosphatase activity"/>
    <property type="evidence" value="ECO:0007669"/>
    <property type="project" value="TreeGrafter"/>
</dbReference>
<evidence type="ECO:0000313" key="5">
    <source>
        <dbReference type="Proteomes" id="UP000011082"/>
    </source>
</evidence>
<dbReference type="Proteomes" id="UP000011082">
    <property type="component" value="Unassembled WGS sequence"/>
</dbReference>
<dbReference type="OMA" id="SICNDIP"/>
<dbReference type="AlphaFoldDB" id="L2GM08"/>
<keyword evidence="2" id="KW-0378">Hydrolase</keyword>
<dbReference type="GeneID" id="19881776"/>
<sequence length="555" mass="62315">MWIFIASVLALKKTLQLRDVSELSSLDRNCSATQSFTDNPAELVGLVAIFRHGDRAPLTVESDVWRKKSCIKCDETCRSQPCSDGMLTKKGYIQAKKLGKYIKKYYRAKFHILDSLTGYHSSYERSISTLHGVLAGLNEWHYEIFRENSIVSASNVKILKNIILNAKLSEFKKRNLQEYKIYDEIIADFCSETPFSCSKFSCDPKKILSFVTDQQNDLLEYVNLIRSNIMAMGITLGEFGEFLKKEMLKRRAITLISGHDSLIVKILSSLNADIKKLPSYTSAVFLEIWKDKHQNEFVRMVYDGSVEKFGLYNEEYVSFDNFIKYIDMFNNANRQIGTVINGDTQRLLTNNEIRQATAITYNAYAPLVDAIQRNRVSVKPTNKFLASNLSKTEESGEDLYDPISQFLSPSTKNAREPNAKPTSCENKNSETGNEKSCNSKVDGCAVCTRKCEDETKTSCEKKCPKNQCGTSCKSEFASRPGTCAVFGSTSCEECKRPAQPCNSTSTSCNCRKPQTCSPAKPQCADSVTTNPPCVGATEDDSECSNQKFPETYALK</sequence>
<dbReference type="InterPro" id="IPR029033">
    <property type="entry name" value="His_PPase_superfam"/>
</dbReference>
<name>L2GM08_VITCO</name>
<proteinExistence type="inferred from homology"/>
<organism evidence="4 5">
    <name type="scientific">Vittaforma corneae (strain ATCC 50505)</name>
    <name type="common">Microsporidian parasite</name>
    <name type="synonym">Nosema corneum</name>
    <dbReference type="NCBI Taxonomy" id="993615"/>
    <lineage>
        <taxon>Eukaryota</taxon>
        <taxon>Fungi</taxon>
        <taxon>Fungi incertae sedis</taxon>
        <taxon>Microsporidia</taxon>
        <taxon>Nosematidae</taxon>
        <taxon>Vittaforma</taxon>
    </lineage>
</organism>
<dbReference type="EMBL" id="JH370137">
    <property type="protein sequence ID" value="ELA41881.1"/>
    <property type="molecule type" value="Genomic_DNA"/>
</dbReference>
<dbReference type="InParanoid" id="L2GM08"/>
<dbReference type="RefSeq" id="XP_007604511.1">
    <property type="nucleotide sequence ID" value="XM_007604449.1"/>
</dbReference>
<evidence type="ECO:0008006" key="6">
    <source>
        <dbReference type="Google" id="ProtNLM"/>
    </source>
</evidence>
<comment type="similarity">
    <text evidence="1">Belongs to the histidine acid phosphatase family.</text>
</comment>
<evidence type="ECO:0000256" key="2">
    <source>
        <dbReference type="ARBA" id="ARBA00022801"/>
    </source>
</evidence>
<dbReference type="Gene3D" id="3.40.50.1240">
    <property type="entry name" value="Phosphoglycerate mutase-like"/>
    <property type="match status" value="2"/>
</dbReference>
<dbReference type="PROSITE" id="PS00616">
    <property type="entry name" value="HIS_ACID_PHOSPHAT_1"/>
    <property type="match status" value="1"/>
</dbReference>
<gene>
    <name evidence="4" type="ORF">VICG_01065</name>
</gene>
<accession>L2GM08</accession>
<dbReference type="VEuPathDB" id="MicrosporidiaDB:VICG_01065"/>
<feature type="region of interest" description="Disordered" evidence="3">
    <location>
        <begin position="396"/>
        <end position="439"/>
    </location>
</feature>
<dbReference type="InterPro" id="IPR033379">
    <property type="entry name" value="Acid_Pase_AS"/>
</dbReference>
<evidence type="ECO:0000256" key="1">
    <source>
        <dbReference type="ARBA" id="ARBA00005375"/>
    </source>
</evidence>
<dbReference type="InterPro" id="IPR000560">
    <property type="entry name" value="His_Pase_clade-2"/>
</dbReference>
<dbReference type="OrthoDB" id="10257284at2759"/>
<dbReference type="HOGENOM" id="CLU_491084_0_0_1"/>
<feature type="region of interest" description="Disordered" evidence="3">
    <location>
        <begin position="536"/>
        <end position="555"/>
    </location>
</feature>
<dbReference type="SUPFAM" id="SSF53254">
    <property type="entry name" value="Phosphoglycerate mutase-like"/>
    <property type="match status" value="1"/>
</dbReference>
<evidence type="ECO:0000313" key="4">
    <source>
        <dbReference type="EMBL" id="ELA41881.1"/>
    </source>
</evidence>
<protein>
    <recommendedName>
        <fullName evidence="6">Histidine acid phosphatase</fullName>
    </recommendedName>
</protein>
<reference evidence="5" key="1">
    <citation type="submission" date="2011-05" db="EMBL/GenBank/DDBJ databases">
        <title>The genome sequence of Vittaforma corneae strain ATCC 50505.</title>
        <authorList>
            <consortium name="The Broad Institute Genome Sequencing Platform"/>
            <person name="Cuomo C."/>
            <person name="Didier E."/>
            <person name="Bowers L."/>
            <person name="Young S.K."/>
            <person name="Zeng Q."/>
            <person name="Gargeya S."/>
            <person name="Fitzgerald M."/>
            <person name="Haas B."/>
            <person name="Abouelleil A."/>
            <person name="Alvarado L."/>
            <person name="Arachchi H.M."/>
            <person name="Berlin A."/>
            <person name="Chapman S.B."/>
            <person name="Gearin G."/>
            <person name="Goldberg J."/>
            <person name="Griggs A."/>
            <person name="Gujja S."/>
            <person name="Hansen M."/>
            <person name="Heiman D."/>
            <person name="Howarth C."/>
            <person name="Larimer J."/>
            <person name="Lui A."/>
            <person name="MacDonald P.J.P."/>
            <person name="McCowen C."/>
            <person name="Montmayeur A."/>
            <person name="Murphy C."/>
            <person name="Neiman D."/>
            <person name="Pearson M."/>
            <person name="Priest M."/>
            <person name="Roberts A."/>
            <person name="Saif S."/>
            <person name="Shea T."/>
            <person name="Sisk P."/>
            <person name="Stolte C."/>
            <person name="Sykes S."/>
            <person name="Wortman J."/>
            <person name="Nusbaum C."/>
            <person name="Birren B."/>
        </authorList>
    </citation>
    <scope>NUCLEOTIDE SEQUENCE [LARGE SCALE GENOMIC DNA]</scope>
    <source>
        <strain evidence="5">ATCC 50505</strain>
    </source>
</reference>
<evidence type="ECO:0000256" key="3">
    <source>
        <dbReference type="SAM" id="MobiDB-lite"/>
    </source>
</evidence>
<dbReference type="PANTHER" id="PTHR11567:SF110">
    <property type="entry name" value="2-PHOSPHOXYLOSE PHOSPHATASE 1"/>
    <property type="match status" value="1"/>
</dbReference>
<feature type="compositionally biased region" description="Polar residues" evidence="3">
    <location>
        <begin position="420"/>
        <end position="439"/>
    </location>
</feature>
<dbReference type="CDD" id="cd07061">
    <property type="entry name" value="HP_HAP_like"/>
    <property type="match status" value="1"/>
</dbReference>